<reference evidence="9" key="1">
    <citation type="journal article" date="2023" name="Mol. Phylogenet. Evol.">
        <title>Genome-scale phylogeny and comparative genomics of the fungal order Sordariales.</title>
        <authorList>
            <person name="Hensen N."/>
            <person name="Bonometti L."/>
            <person name="Westerberg I."/>
            <person name="Brannstrom I.O."/>
            <person name="Guillou S."/>
            <person name="Cros-Aarteil S."/>
            <person name="Calhoun S."/>
            <person name="Haridas S."/>
            <person name="Kuo A."/>
            <person name="Mondo S."/>
            <person name="Pangilinan J."/>
            <person name="Riley R."/>
            <person name="LaButti K."/>
            <person name="Andreopoulos B."/>
            <person name="Lipzen A."/>
            <person name="Chen C."/>
            <person name="Yan M."/>
            <person name="Daum C."/>
            <person name="Ng V."/>
            <person name="Clum A."/>
            <person name="Steindorff A."/>
            <person name="Ohm R.A."/>
            <person name="Martin F."/>
            <person name="Silar P."/>
            <person name="Natvig D.O."/>
            <person name="Lalanne C."/>
            <person name="Gautier V."/>
            <person name="Ament-Velasquez S.L."/>
            <person name="Kruys A."/>
            <person name="Hutchinson M.I."/>
            <person name="Powell A.J."/>
            <person name="Barry K."/>
            <person name="Miller A.N."/>
            <person name="Grigoriev I.V."/>
            <person name="Debuchy R."/>
            <person name="Gladieux P."/>
            <person name="Hiltunen Thoren M."/>
            <person name="Johannesson H."/>
        </authorList>
    </citation>
    <scope>NUCLEOTIDE SEQUENCE</scope>
    <source>
        <strain evidence="9">CBS 731.68</strain>
    </source>
</reference>
<feature type="transmembrane region" description="Helical" evidence="7">
    <location>
        <begin position="25"/>
        <end position="45"/>
    </location>
</feature>
<feature type="transmembrane region" description="Helical" evidence="7">
    <location>
        <begin position="57"/>
        <end position="80"/>
    </location>
</feature>
<keyword evidence="10" id="KW-1185">Reference proteome</keyword>
<dbReference type="PANTHER" id="PTHR33048:SF42">
    <property type="entry name" value="INTEGRAL MEMBRANE PROTEIN"/>
    <property type="match status" value="1"/>
</dbReference>
<feature type="transmembrane region" description="Helical" evidence="7">
    <location>
        <begin position="92"/>
        <end position="112"/>
    </location>
</feature>
<evidence type="ECO:0000256" key="4">
    <source>
        <dbReference type="ARBA" id="ARBA00023136"/>
    </source>
</evidence>
<feature type="transmembrane region" description="Helical" evidence="7">
    <location>
        <begin position="132"/>
        <end position="153"/>
    </location>
</feature>
<feature type="domain" description="Rhodopsin" evidence="8">
    <location>
        <begin position="39"/>
        <end position="183"/>
    </location>
</feature>
<evidence type="ECO:0000256" key="7">
    <source>
        <dbReference type="SAM" id="Phobius"/>
    </source>
</evidence>
<dbReference type="Pfam" id="PF20684">
    <property type="entry name" value="Fung_rhodopsin"/>
    <property type="match status" value="1"/>
</dbReference>
<feature type="compositionally biased region" description="Basic and acidic residues" evidence="6">
    <location>
        <begin position="265"/>
        <end position="276"/>
    </location>
</feature>
<gene>
    <name evidence="9" type="ORF">N657DRAFT_650534</name>
</gene>
<dbReference type="RefSeq" id="XP_062642888.1">
    <property type="nucleotide sequence ID" value="XM_062793964.1"/>
</dbReference>
<dbReference type="GeneID" id="87830733"/>
<evidence type="ECO:0000256" key="5">
    <source>
        <dbReference type="ARBA" id="ARBA00038359"/>
    </source>
</evidence>
<evidence type="ECO:0000259" key="8">
    <source>
        <dbReference type="Pfam" id="PF20684"/>
    </source>
</evidence>
<dbReference type="InterPro" id="IPR052337">
    <property type="entry name" value="SAT4-like"/>
</dbReference>
<sequence length="276" mass="31106">MAGPHNWTRETKPQGEHLGPYLNRVIWTLAALSGLFLGLRLFSKLWRHRGLWWDDHFLIASWLALVISCSLQSVGVTYGLGRLYAELDEPTINAISLYSMIAGFGSILATCWSKTSFAISLLRISNGWVKWFVWFIIISVNLVLGSNGAIQWVQCWPIQKRWNYWMEGNCFEPKIVQSYNAFIAGAHFQDKPTGGDEVTDRGHSTAFSGFMDIVLALLPWKIIWTVAINKREKLGALVAMSAGLMYVWRGPCMRVPSDGATTDPESCHSSRSERSM</sequence>
<protein>
    <recommendedName>
        <fullName evidence="8">Rhodopsin domain-containing protein</fullName>
    </recommendedName>
</protein>
<evidence type="ECO:0000256" key="3">
    <source>
        <dbReference type="ARBA" id="ARBA00022989"/>
    </source>
</evidence>
<reference evidence="9" key="2">
    <citation type="submission" date="2023-05" db="EMBL/GenBank/DDBJ databases">
        <authorList>
            <consortium name="Lawrence Berkeley National Laboratory"/>
            <person name="Steindorff A."/>
            <person name="Hensen N."/>
            <person name="Bonometti L."/>
            <person name="Westerberg I."/>
            <person name="Brannstrom I.O."/>
            <person name="Guillou S."/>
            <person name="Cros-Aarteil S."/>
            <person name="Calhoun S."/>
            <person name="Haridas S."/>
            <person name="Kuo A."/>
            <person name="Mondo S."/>
            <person name="Pangilinan J."/>
            <person name="Riley R."/>
            <person name="Labutti K."/>
            <person name="Andreopoulos B."/>
            <person name="Lipzen A."/>
            <person name="Chen C."/>
            <person name="Yanf M."/>
            <person name="Daum C."/>
            <person name="Ng V."/>
            <person name="Clum A."/>
            <person name="Ohm R."/>
            <person name="Martin F."/>
            <person name="Silar P."/>
            <person name="Natvig D."/>
            <person name="Lalanne C."/>
            <person name="Gautier V."/>
            <person name="Ament-Velasquez S.L."/>
            <person name="Kruys A."/>
            <person name="Hutchinson M.I."/>
            <person name="Powell A.J."/>
            <person name="Barry K."/>
            <person name="Miller A.N."/>
            <person name="Grigoriev I.V."/>
            <person name="Debuchy R."/>
            <person name="Gladieux P."/>
            <person name="Thoren M.H."/>
            <person name="Johannesson H."/>
        </authorList>
    </citation>
    <scope>NUCLEOTIDE SEQUENCE</scope>
    <source>
        <strain evidence="9">CBS 731.68</strain>
    </source>
</reference>
<dbReference type="GO" id="GO:0016020">
    <property type="term" value="C:membrane"/>
    <property type="evidence" value="ECO:0007669"/>
    <property type="project" value="UniProtKB-SubCell"/>
</dbReference>
<feature type="region of interest" description="Disordered" evidence="6">
    <location>
        <begin position="257"/>
        <end position="276"/>
    </location>
</feature>
<comment type="caution">
    <text evidence="9">The sequence shown here is derived from an EMBL/GenBank/DDBJ whole genome shotgun (WGS) entry which is preliminary data.</text>
</comment>
<organism evidence="9 10">
    <name type="scientific">Parathielavia appendiculata</name>
    <dbReference type="NCBI Taxonomy" id="2587402"/>
    <lineage>
        <taxon>Eukaryota</taxon>
        <taxon>Fungi</taxon>
        <taxon>Dikarya</taxon>
        <taxon>Ascomycota</taxon>
        <taxon>Pezizomycotina</taxon>
        <taxon>Sordariomycetes</taxon>
        <taxon>Sordariomycetidae</taxon>
        <taxon>Sordariales</taxon>
        <taxon>Chaetomiaceae</taxon>
        <taxon>Parathielavia</taxon>
    </lineage>
</organism>
<evidence type="ECO:0000256" key="2">
    <source>
        <dbReference type="ARBA" id="ARBA00022692"/>
    </source>
</evidence>
<keyword evidence="3 7" id="KW-1133">Transmembrane helix</keyword>
<evidence type="ECO:0000313" key="10">
    <source>
        <dbReference type="Proteomes" id="UP001302602"/>
    </source>
</evidence>
<comment type="subcellular location">
    <subcellularLocation>
        <location evidence="1">Membrane</location>
        <topology evidence="1">Multi-pass membrane protein</topology>
    </subcellularLocation>
</comment>
<dbReference type="AlphaFoldDB" id="A0AAN6TR22"/>
<evidence type="ECO:0000313" key="9">
    <source>
        <dbReference type="EMBL" id="KAK4119115.1"/>
    </source>
</evidence>
<dbReference type="PANTHER" id="PTHR33048">
    <property type="entry name" value="PTH11-LIKE INTEGRAL MEMBRANE PROTEIN (AFU_ORTHOLOGUE AFUA_5G11245)"/>
    <property type="match status" value="1"/>
</dbReference>
<dbReference type="EMBL" id="MU853253">
    <property type="protein sequence ID" value="KAK4119115.1"/>
    <property type="molecule type" value="Genomic_DNA"/>
</dbReference>
<proteinExistence type="inferred from homology"/>
<evidence type="ECO:0000256" key="1">
    <source>
        <dbReference type="ARBA" id="ARBA00004141"/>
    </source>
</evidence>
<dbReference type="Proteomes" id="UP001302602">
    <property type="component" value="Unassembled WGS sequence"/>
</dbReference>
<comment type="similarity">
    <text evidence="5">Belongs to the SAT4 family.</text>
</comment>
<evidence type="ECO:0000256" key="6">
    <source>
        <dbReference type="SAM" id="MobiDB-lite"/>
    </source>
</evidence>
<name>A0AAN6TR22_9PEZI</name>
<keyword evidence="4 7" id="KW-0472">Membrane</keyword>
<keyword evidence="2 7" id="KW-0812">Transmembrane</keyword>
<accession>A0AAN6TR22</accession>
<dbReference type="InterPro" id="IPR049326">
    <property type="entry name" value="Rhodopsin_dom_fungi"/>
</dbReference>